<feature type="binding site" evidence="7">
    <location>
        <position position="40"/>
    </location>
    <ligand>
        <name>[4Fe-4S] cluster</name>
        <dbReference type="ChEBI" id="CHEBI:49883"/>
        <label>1</label>
    </ligand>
</feature>
<accession>A0A9D1U8F1</accession>
<evidence type="ECO:0000313" key="11">
    <source>
        <dbReference type="Proteomes" id="UP000824264"/>
    </source>
</evidence>
<protein>
    <submittedName>
        <fullName evidence="10">4Fe-4S dicluster domain-containing protein</fullName>
    </submittedName>
</protein>
<dbReference type="PROSITE" id="PS00198">
    <property type="entry name" value="4FE4S_FER_1"/>
    <property type="match status" value="1"/>
</dbReference>
<feature type="domain" description="4Fe-4S ferredoxin-type" evidence="9">
    <location>
        <begin position="119"/>
        <end position="150"/>
    </location>
</feature>
<evidence type="ECO:0000256" key="3">
    <source>
        <dbReference type="ARBA" id="ARBA00022723"/>
    </source>
</evidence>
<dbReference type="GO" id="GO:0030313">
    <property type="term" value="C:cell envelope"/>
    <property type="evidence" value="ECO:0007669"/>
    <property type="project" value="UniProtKB-SubCell"/>
</dbReference>
<feature type="binding site" evidence="7">
    <location>
        <position position="202"/>
    </location>
    <ligand>
        <name>[4Fe-4S] cluster</name>
        <dbReference type="ChEBI" id="CHEBI:49883"/>
        <label>2</label>
    </ligand>
</feature>
<reference evidence="10" key="2">
    <citation type="submission" date="2021-04" db="EMBL/GenBank/DDBJ databases">
        <authorList>
            <person name="Gilroy R."/>
        </authorList>
    </citation>
    <scope>NUCLEOTIDE SEQUENCE</scope>
    <source>
        <strain evidence="10">ChiSxjej5B17-1746</strain>
    </source>
</reference>
<dbReference type="GO" id="GO:0046872">
    <property type="term" value="F:metal ion binding"/>
    <property type="evidence" value="ECO:0007669"/>
    <property type="project" value="UniProtKB-KW"/>
</dbReference>
<keyword evidence="4" id="KW-0677">Repeat</keyword>
<dbReference type="EMBL" id="DXGI01000158">
    <property type="protein sequence ID" value="HIW78372.1"/>
    <property type="molecule type" value="Genomic_DNA"/>
</dbReference>
<dbReference type="InterPro" id="IPR017900">
    <property type="entry name" value="4Fe4S_Fe_S_CS"/>
</dbReference>
<feature type="binding site" evidence="7">
    <location>
        <position position="140"/>
    </location>
    <ligand>
        <name>[4Fe-4S] cluster</name>
        <dbReference type="ChEBI" id="CHEBI:49883"/>
        <label>4</label>
    </ligand>
</feature>
<dbReference type="GO" id="GO:0015944">
    <property type="term" value="P:formate oxidation"/>
    <property type="evidence" value="ECO:0007669"/>
    <property type="project" value="InterPro"/>
</dbReference>
<dbReference type="SUPFAM" id="SSF54862">
    <property type="entry name" value="4Fe-4S ferredoxins"/>
    <property type="match status" value="1"/>
</dbReference>
<feature type="binding site" evidence="7">
    <location>
        <position position="190"/>
    </location>
    <ligand>
        <name>[4Fe-4S] cluster</name>
        <dbReference type="ChEBI" id="CHEBI:49883"/>
        <label>2</label>
    </ligand>
</feature>
<dbReference type="AlphaFoldDB" id="A0A9D1U8F1"/>
<keyword evidence="5 7" id="KW-0408">Iron</keyword>
<feature type="binding site" evidence="7">
    <location>
        <position position="131"/>
    </location>
    <ligand>
        <name>[4Fe-4S] cluster</name>
        <dbReference type="ChEBI" id="CHEBI:49883"/>
        <label>3</label>
    </ligand>
</feature>
<feature type="binding site" evidence="7">
    <location>
        <position position="43"/>
    </location>
    <ligand>
        <name>[4Fe-4S] cluster</name>
        <dbReference type="ChEBI" id="CHEBI:49883"/>
        <label>1</label>
    </ligand>
</feature>
<feature type="binding site" evidence="7">
    <location>
        <position position="163"/>
    </location>
    <ligand>
        <name>[4Fe-4S] cluster</name>
        <dbReference type="ChEBI" id="CHEBI:49883"/>
        <label>4</label>
    </ligand>
</feature>
<feature type="binding site" evidence="7">
    <location>
        <position position="136"/>
    </location>
    <ligand>
        <name>[4Fe-4S] cluster</name>
        <dbReference type="ChEBI" id="CHEBI:49883"/>
        <label>3</label>
    </ligand>
</feature>
<dbReference type="PANTHER" id="PTHR43545">
    <property type="entry name" value="FORMATE DEHYDROGENASE, NITRATE-INDUCIBLE, IRON-SULFUR SUBUNIT"/>
    <property type="match status" value="1"/>
</dbReference>
<evidence type="ECO:0000256" key="5">
    <source>
        <dbReference type="ARBA" id="ARBA00023004"/>
    </source>
</evidence>
<evidence type="ECO:0000256" key="6">
    <source>
        <dbReference type="ARBA" id="ARBA00023014"/>
    </source>
</evidence>
<dbReference type="GO" id="GO:0045333">
    <property type="term" value="P:cellular respiration"/>
    <property type="evidence" value="ECO:0007669"/>
    <property type="project" value="InterPro"/>
</dbReference>
<evidence type="ECO:0000259" key="9">
    <source>
        <dbReference type="PROSITE" id="PS51379"/>
    </source>
</evidence>
<reference evidence="10" key="1">
    <citation type="journal article" date="2021" name="PeerJ">
        <title>Extensive microbial diversity within the chicken gut microbiome revealed by metagenomics and culture.</title>
        <authorList>
            <person name="Gilroy R."/>
            <person name="Ravi A."/>
            <person name="Getino M."/>
            <person name="Pursley I."/>
            <person name="Horton D.L."/>
            <person name="Alikhan N.F."/>
            <person name="Baker D."/>
            <person name="Gharbi K."/>
            <person name="Hall N."/>
            <person name="Watson M."/>
            <person name="Adriaenssens E.M."/>
            <person name="Foster-Nyarko E."/>
            <person name="Jarju S."/>
            <person name="Secka A."/>
            <person name="Antonio M."/>
            <person name="Oren A."/>
            <person name="Chaudhuri R.R."/>
            <person name="La Ragione R."/>
            <person name="Hildebrand F."/>
            <person name="Pallen M.J."/>
        </authorList>
    </citation>
    <scope>NUCLEOTIDE SEQUENCE</scope>
    <source>
        <strain evidence="10">ChiSxjej5B17-1746</strain>
    </source>
</reference>
<organism evidence="10 11">
    <name type="scientific">Candidatus Bilophila faecipullorum</name>
    <dbReference type="NCBI Taxonomy" id="2838482"/>
    <lineage>
        <taxon>Bacteria</taxon>
        <taxon>Pseudomonadati</taxon>
        <taxon>Thermodesulfobacteriota</taxon>
        <taxon>Desulfovibrionia</taxon>
        <taxon>Desulfovibrionales</taxon>
        <taxon>Desulfovibrionaceae</taxon>
        <taxon>Bilophila</taxon>
    </lineage>
</organism>
<dbReference type="GO" id="GO:0051539">
    <property type="term" value="F:4 iron, 4 sulfur cluster binding"/>
    <property type="evidence" value="ECO:0007669"/>
    <property type="project" value="UniProtKB-KW"/>
</dbReference>
<feature type="binding site" evidence="7">
    <location>
        <position position="166"/>
    </location>
    <ligand>
        <name>[4Fe-4S] cluster</name>
        <dbReference type="ChEBI" id="CHEBI:49883"/>
        <label>4</label>
    </ligand>
</feature>
<feature type="binding site" evidence="7">
    <location>
        <position position="50"/>
    </location>
    <ligand>
        <name>[4Fe-4S] cluster</name>
        <dbReference type="ChEBI" id="CHEBI:49883"/>
        <label>2</label>
    </ligand>
</feature>
<proteinExistence type="predicted"/>
<evidence type="ECO:0000256" key="2">
    <source>
        <dbReference type="ARBA" id="ARBA00022485"/>
    </source>
</evidence>
<evidence type="ECO:0000256" key="8">
    <source>
        <dbReference type="SAM" id="Phobius"/>
    </source>
</evidence>
<dbReference type="Proteomes" id="UP000824264">
    <property type="component" value="Unassembled WGS sequence"/>
</dbReference>
<dbReference type="InterPro" id="IPR051555">
    <property type="entry name" value="FDH_Electron_Transfer_Unit"/>
</dbReference>
<sequence length="306" mass="33733">MSEKNVRPPRTLWEHIVYPFRRGAEREGRAVGFFTDTSVCIGCKACQVACKQWNMLPGEEPELSGHSYDNTMRLTARTWRHVAFVELPAARPENDVVMDNGADPGVDGEPPRRDAARRMRWFFSSDTCKHCADPPCLRACPTGALVHTEYGTVYLQSDICNGCASCVAACPFGVVDFDEGTGHSHKCTLCLDRLRDGLVPACAKTCPTQSILFGPLDELRRKARSRLKVLRSQGVSRARLYGLDPTSTYPALHNIYLLQDEPALYGLPAEPVHPAMRLAGDYMRAALGLVFALGLILYSLFLGGAV</sequence>
<keyword evidence="3 7" id="KW-0479">Metal-binding</keyword>
<gene>
    <name evidence="10" type="ORF">H9874_04410</name>
</gene>
<feature type="binding site" evidence="7">
    <location>
        <position position="128"/>
    </location>
    <ligand>
        <name>[4Fe-4S] cluster</name>
        <dbReference type="ChEBI" id="CHEBI:49883"/>
        <label>3</label>
    </ligand>
</feature>
<evidence type="ECO:0000256" key="1">
    <source>
        <dbReference type="ARBA" id="ARBA00004196"/>
    </source>
</evidence>
<feature type="binding site" evidence="7">
    <location>
        <position position="46"/>
    </location>
    <ligand>
        <name>[4Fe-4S] cluster</name>
        <dbReference type="ChEBI" id="CHEBI:49883"/>
        <label>1</label>
    </ligand>
</feature>
<dbReference type="CDD" id="cd10560">
    <property type="entry name" value="FDH-O_like"/>
    <property type="match status" value="1"/>
</dbReference>
<evidence type="ECO:0000313" key="10">
    <source>
        <dbReference type="EMBL" id="HIW78372.1"/>
    </source>
</evidence>
<keyword evidence="8" id="KW-1133">Transmembrane helix</keyword>
<feature type="binding site" evidence="7">
    <location>
        <position position="170"/>
    </location>
    <ligand>
        <name>[4Fe-4S] cluster</name>
        <dbReference type="ChEBI" id="CHEBI:49883"/>
        <label>3</label>
    </ligand>
</feature>
<feature type="domain" description="4Fe-4S ferredoxin-type" evidence="9">
    <location>
        <begin position="31"/>
        <end position="61"/>
    </location>
</feature>
<keyword evidence="2 7" id="KW-0004">4Fe-4S</keyword>
<comment type="subcellular location">
    <subcellularLocation>
        <location evidence="1">Cell envelope</location>
    </subcellularLocation>
</comment>
<dbReference type="InterPro" id="IPR017896">
    <property type="entry name" value="4Fe4S_Fe-S-bd"/>
</dbReference>
<feature type="binding site" evidence="7">
    <location>
        <position position="160"/>
    </location>
    <ligand>
        <name>[4Fe-4S] cluster</name>
        <dbReference type="ChEBI" id="CHEBI:49883"/>
        <label>4</label>
    </ligand>
</feature>
<dbReference type="PIRSF" id="PIRSF036298">
    <property type="entry name" value="FDH_4Fe4S"/>
    <property type="match status" value="1"/>
</dbReference>
<comment type="caution">
    <text evidence="10">The sequence shown here is derived from an EMBL/GenBank/DDBJ whole genome shotgun (WGS) entry which is preliminary data.</text>
</comment>
<evidence type="ECO:0000256" key="7">
    <source>
        <dbReference type="PIRSR" id="PIRSR036298-50"/>
    </source>
</evidence>
<keyword evidence="8" id="KW-0812">Transmembrane</keyword>
<feature type="binding site" evidence="7">
    <location>
        <position position="206"/>
    </location>
    <ligand>
        <name>[4Fe-4S] cluster</name>
        <dbReference type="ChEBI" id="CHEBI:49883"/>
        <label>1</label>
    </ligand>
</feature>
<keyword evidence="6 7" id="KW-0411">Iron-sulfur</keyword>
<dbReference type="Gene3D" id="3.30.70.20">
    <property type="match status" value="2"/>
</dbReference>
<name>A0A9D1U8F1_9BACT</name>
<feature type="binding site" evidence="7">
    <location>
        <position position="187"/>
    </location>
    <ligand>
        <name>[4Fe-4S] cluster</name>
        <dbReference type="ChEBI" id="CHEBI:49883"/>
        <label>2</label>
    </ligand>
</feature>
<keyword evidence="8" id="KW-0472">Membrane</keyword>
<feature type="transmembrane region" description="Helical" evidence="8">
    <location>
        <begin position="285"/>
        <end position="305"/>
    </location>
</feature>
<dbReference type="PANTHER" id="PTHR43545:SF6">
    <property type="entry name" value="FORMATE DEHYDROGENASE, NITRATE-INDUCIBLE, IRON-SULFUR SUBUNIT"/>
    <property type="match status" value="1"/>
</dbReference>
<dbReference type="Pfam" id="PF13247">
    <property type="entry name" value="Fer4_11"/>
    <property type="match status" value="1"/>
</dbReference>
<evidence type="ECO:0000256" key="4">
    <source>
        <dbReference type="ARBA" id="ARBA00022737"/>
    </source>
</evidence>
<dbReference type="InterPro" id="IPR014603">
    <property type="entry name" value="Formate_DH_Fe-S_su"/>
</dbReference>
<comment type="cofactor">
    <cofactor evidence="7">
        <name>[4Fe-4S] cluster</name>
        <dbReference type="ChEBI" id="CHEBI:49883"/>
    </cofactor>
    <text evidence="7">Binds 4 [4Fe-4S] clusters per subunit.</text>
</comment>
<feature type="domain" description="4Fe-4S ferredoxin-type" evidence="9">
    <location>
        <begin position="151"/>
        <end position="180"/>
    </location>
</feature>
<dbReference type="PROSITE" id="PS51379">
    <property type="entry name" value="4FE4S_FER_2"/>
    <property type="match status" value="3"/>
</dbReference>